<name>A0A640KV73_LEITA</name>
<evidence type="ECO:0000259" key="6">
    <source>
        <dbReference type="PROSITE" id="PS50089"/>
    </source>
</evidence>
<keyword evidence="3" id="KW-0862">Zinc</keyword>
<dbReference type="GO" id="GO:0016567">
    <property type="term" value="P:protein ubiquitination"/>
    <property type="evidence" value="ECO:0007669"/>
    <property type="project" value="TreeGrafter"/>
</dbReference>
<dbReference type="InterPro" id="IPR013083">
    <property type="entry name" value="Znf_RING/FYVE/PHD"/>
</dbReference>
<keyword evidence="8" id="KW-1185">Reference proteome</keyword>
<dbReference type="PANTHER" id="PTHR12183">
    <property type="entry name" value="MITOCHONDRIAL UBIQUITIN LIGASE ACTIVATOR OF NFKB 1"/>
    <property type="match status" value="1"/>
</dbReference>
<dbReference type="AlphaFoldDB" id="A0A640KV73"/>
<evidence type="ECO:0000256" key="2">
    <source>
        <dbReference type="ARBA" id="ARBA00022771"/>
    </source>
</evidence>
<dbReference type="PROSITE" id="PS50089">
    <property type="entry name" value="ZF_RING_2"/>
    <property type="match status" value="2"/>
</dbReference>
<dbReference type="Pfam" id="PF13920">
    <property type="entry name" value="zf-C3HC4_3"/>
    <property type="match status" value="2"/>
</dbReference>
<evidence type="ECO:0000256" key="5">
    <source>
        <dbReference type="SAM" id="MobiDB-lite"/>
    </source>
</evidence>
<dbReference type="InterPro" id="IPR051652">
    <property type="entry name" value="MDM2_MDM4_MUL1"/>
</dbReference>
<evidence type="ECO:0000256" key="3">
    <source>
        <dbReference type="ARBA" id="ARBA00022833"/>
    </source>
</evidence>
<reference evidence="7" key="1">
    <citation type="submission" date="2019-11" db="EMBL/GenBank/DDBJ databases">
        <title>Leishmania tarentolae CDS.</title>
        <authorList>
            <person name="Goto Y."/>
            <person name="Yamagishi J."/>
        </authorList>
    </citation>
    <scope>NUCLEOTIDE SEQUENCE [LARGE SCALE GENOMIC DNA]</scope>
    <source>
        <strain evidence="7">Parrot Tar II</strain>
    </source>
</reference>
<comment type="caution">
    <text evidence="7">The sequence shown here is derived from an EMBL/GenBank/DDBJ whole genome shotgun (WGS) entry which is preliminary data.</text>
</comment>
<feature type="domain" description="RING-type" evidence="6">
    <location>
        <begin position="266"/>
        <end position="301"/>
    </location>
</feature>
<dbReference type="EMBL" id="BLBS01000057">
    <property type="protein sequence ID" value="GET93476.1"/>
    <property type="molecule type" value="Genomic_DNA"/>
</dbReference>
<dbReference type="SMART" id="SM00184">
    <property type="entry name" value="RING"/>
    <property type="match status" value="2"/>
</dbReference>
<dbReference type="SUPFAM" id="SSF57850">
    <property type="entry name" value="RING/U-box"/>
    <property type="match status" value="1"/>
</dbReference>
<keyword evidence="2 4" id="KW-0863">Zinc-finger</keyword>
<feature type="region of interest" description="Disordered" evidence="5">
    <location>
        <begin position="224"/>
        <end position="247"/>
    </location>
</feature>
<protein>
    <recommendedName>
        <fullName evidence="6">RING-type domain-containing protein</fullName>
    </recommendedName>
</protein>
<dbReference type="PANTHER" id="PTHR12183:SF32">
    <property type="entry name" value="MITOCHONDRIAL E3 UBIQUITIN PROTEIN LIGASE 1"/>
    <property type="match status" value="1"/>
</dbReference>
<keyword evidence="1" id="KW-0479">Metal-binding</keyword>
<dbReference type="GO" id="GO:0004842">
    <property type="term" value="F:ubiquitin-protein transferase activity"/>
    <property type="evidence" value="ECO:0007669"/>
    <property type="project" value="TreeGrafter"/>
</dbReference>
<organism evidence="7 8">
    <name type="scientific">Leishmania tarentolae</name>
    <name type="common">Sauroleishmania tarentolae</name>
    <dbReference type="NCBI Taxonomy" id="5689"/>
    <lineage>
        <taxon>Eukaryota</taxon>
        <taxon>Discoba</taxon>
        <taxon>Euglenozoa</taxon>
        <taxon>Kinetoplastea</taxon>
        <taxon>Metakinetoplastina</taxon>
        <taxon>Trypanosomatida</taxon>
        <taxon>Trypanosomatidae</taxon>
        <taxon>Leishmaniinae</taxon>
        <taxon>Leishmania</taxon>
        <taxon>lizard Leishmania</taxon>
    </lineage>
</organism>
<dbReference type="OrthoDB" id="10251804at2759"/>
<gene>
    <name evidence="7" type="ORF">LtaPh_3639400</name>
</gene>
<dbReference type="GO" id="GO:0008270">
    <property type="term" value="F:zinc ion binding"/>
    <property type="evidence" value="ECO:0007669"/>
    <property type="project" value="UniProtKB-KW"/>
</dbReference>
<dbReference type="VEuPathDB" id="TriTrypDB:LtaPh_3639400"/>
<evidence type="ECO:0000256" key="1">
    <source>
        <dbReference type="ARBA" id="ARBA00022723"/>
    </source>
</evidence>
<evidence type="ECO:0000256" key="4">
    <source>
        <dbReference type="PROSITE-ProRule" id="PRU00175"/>
    </source>
</evidence>
<dbReference type="InterPro" id="IPR001841">
    <property type="entry name" value="Znf_RING"/>
</dbReference>
<evidence type="ECO:0000313" key="8">
    <source>
        <dbReference type="Proteomes" id="UP000419144"/>
    </source>
</evidence>
<evidence type="ECO:0000313" key="7">
    <source>
        <dbReference type="EMBL" id="GET93476.1"/>
    </source>
</evidence>
<dbReference type="Gene3D" id="3.30.40.10">
    <property type="entry name" value="Zinc/RING finger domain, C3HC4 (zinc finger)"/>
    <property type="match status" value="2"/>
</dbReference>
<sequence>MGCCCCFPFDFSATQQGSSPLQTWPSAAEHRSFEQDVVHRAKKPDRTRYICDICGVWVDPTLFDGHQEVCRTNQLRAILAKNAALLSHANIEPSSSVPKFQDDTASGDKELCVVCMERLRCYAFLPCGHISCCQECTKSLDQCPLCRKPREGLCHVSPNVTAQYECKHCYELIAPTLFEGHREVCGLRQRQTQREAEEAAAAAAAATVAESFPIKDADYLAGQQNSTNSIPSRSPPPSPLTIPTNPTLPTVIAPTRNSARSHSNVCLECSKTYSQLVVCAPCGHRVLCYTCAQKRATCPVCLIEIRDTIVAFD</sequence>
<accession>A0A640KV73</accession>
<feature type="domain" description="RING-type" evidence="6">
    <location>
        <begin position="112"/>
        <end position="147"/>
    </location>
</feature>
<proteinExistence type="predicted"/>
<dbReference type="Proteomes" id="UP000419144">
    <property type="component" value="Unassembled WGS sequence"/>
</dbReference>